<evidence type="ECO:0000256" key="2">
    <source>
        <dbReference type="ARBA" id="ARBA00004496"/>
    </source>
</evidence>
<dbReference type="Gene3D" id="1.10.246.200">
    <property type="entry name" value="WPP domain"/>
    <property type="match status" value="1"/>
</dbReference>
<feature type="region of interest" description="Disordered" evidence="5">
    <location>
        <begin position="144"/>
        <end position="197"/>
    </location>
</feature>
<dbReference type="GO" id="GO:0005634">
    <property type="term" value="C:nucleus"/>
    <property type="evidence" value="ECO:0007669"/>
    <property type="project" value="UniProtKB-SubCell"/>
</dbReference>
<dbReference type="InterPro" id="IPR038214">
    <property type="entry name" value="WPP_sf"/>
</dbReference>
<name>A0A2I0AWD1_9ASPA</name>
<feature type="domain" description="WPP" evidence="6">
    <location>
        <begin position="49"/>
        <end position="153"/>
    </location>
</feature>
<gene>
    <name evidence="7" type="primary">MAF1</name>
    <name evidence="7" type="ORF">AXF42_Ash015915</name>
</gene>
<organism evidence="7 8">
    <name type="scientific">Apostasia shenzhenica</name>
    <dbReference type="NCBI Taxonomy" id="1088818"/>
    <lineage>
        <taxon>Eukaryota</taxon>
        <taxon>Viridiplantae</taxon>
        <taxon>Streptophyta</taxon>
        <taxon>Embryophyta</taxon>
        <taxon>Tracheophyta</taxon>
        <taxon>Spermatophyta</taxon>
        <taxon>Magnoliopsida</taxon>
        <taxon>Liliopsida</taxon>
        <taxon>Asparagales</taxon>
        <taxon>Orchidaceae</taxon>
        <taxon>Apostasioideae</taxon>
        <taxon>Apostasia</taxon>
    </lineage>
</organism>
<dbReference type="EMBL" id="KZ451943">
    <property type="protein sequence ID" value="PKA59857.1"/>
    <property type="molecule type" value="Genomic_DNA"/>
</dbReference>
<evidence type="ECO:0000313" key="8">
    <source>
        <dbReference type="Proteomes" id="UP000236161"/>
    </source>
</evidence>
<proteinExistence type="predicted"/>
<dbReference type="InterPro" id="IPR044692">
    <property type="entry name" value="WPP1/2/3"/>
</dbReference>
<keyword evidence="8" id="KW-1185">Reference proteome</keyword>
<dbReference type="InterPro" id="IPR025265">
    <property type="entry name" value="WPP_dom"/>
</dbReference>
<evidence type="ECO:0000259" key="6">
    <source>
        <dbReference type="Pfam" id="PF13943"/>
    </source>
</evidence>
<comment type="subcellular location">
    <subcellularLocation>
        <location evidence="2">Cytoplasm</location>
    </subcellularLocation>
    <subcellularLocation>
        <location evidence="1">Nucleus</location>
    </subcellularLocation>
</comment>
<keyword evidence="3" id="KW-0963">Cytoplasm</keyword>
<feature type="compositionally biased region" description="Basic and acidic residues" evidence="5">
    <location>
        <begin position="1"/>
        <end position="12"/>
    </location>
</feature>
<feature type="region of interest" description="Disordered" evidence="5">
    <location>
        <begin position="102"/>
        <end position="126"/>
    </location>
</feature>
<keyword evidence="4" id="KW-0539">Nucleus</keyword>
<sequence length="197" mass="20175">MAEERDFSKSEGEIVNPKPEDTPVSAAAAAAAAGDQPSPVPAPTFPTISVNIWPPTQRTRDAVINRLVENLSSPSILSKRYGTLPADEASAVARQIEQEAFAVASASSPSSAAGDDAGRTEASIDEGIEILQIYSKEISRRMLESVKARASSASPAPAEGNVTPAGEGSGDAAASDPKPPVPPGDEISSDESQPPAA</sequence>
<dbReference type="PANTHER" id="PTHR34362:SF1">
    <property type="entry name" value="WPP DOMAIN-CONTAINING PROTEIN 1-RELATED"/>
    <property type="match status" value="1"/>
</dbReference>
<evidence type="ECO:0000256" key="1">
    <source>
        <dbReference type="ARBA" id="ARBA00004123"/>
    </source>
</evidence>
<dbReference type="Proteomes" id="UP000236161">
    <property type="component" value="Unassembled WGS sequence"/>
</dbReference>
<feature type="compositionally biased region" description="Low complexity" evidence="5">
    <location>
        <begin position="148"/>
        <end position="158"/>
    </location>
</feature>
<evidence type="ECO:0000256" key="3">
    <source>
        <dbReference type="ARBA" id="ARBA00022490"/>
    </source>
</evidence>
<dbReference type="GO" id="GO:0048527">
    <property type="term" value="P:lateral root development"/>
    <property type="evidence" value="ECO:0007669"/>
    <property type="project" value="InterPro"/>
</dbReference>
<accession>A0A2I0AWD1</accession>
<reference evidence="7 8" key="1">
    <citation type="journal article" date="2017" name="Nature">
        <title>The Apostasia genome and the evolution of orchids.</title>
        <authorList>
            <person name="Zhang G.Q."/>
            <person name="Liu K.W."/>
            <person name="Li Z."/>
            <person name="Lohaus R."/>
            <person name="Hsiao Y.Y."/>
            <person name="Niu S.C."/>
            <person name="Wang J.Y."/>
            <person name="Lin Y.C."/>
            <person name="Xu Q."/>
            <person name="Chen L.J."/>
            <person name="Yoshida K."/>
            <person name="Fujiwara S."/>
            <person name="Wang Z.W."/>
            <person name="Zhang Y.Q."/>
            <person name="Mitsuda N."/>
            <person name="Wang M."/>
            <person name="Liu G.H."/>
            <person name="Pecoraro L."/>
            <person name="Huang H.X."/>
            <person name="Xiao X.J."/>
            <person name="Lin M."/>
            <person name="Wu X.Y."/>
            <person name="Wu W.L."/>
            <person name="Chen Y.Y."/>
            <person name="Chang S.B."/>
            <person name="Sakamoto S."/>
            <person name="Ohme-Takagi M."/>
            <person name="Yagi M."/>
            <person name="Zeng S.J."/>
            <person name="Shen C.Y."/>
            <person name="Yeh C.M."/>
            <person name="Luo Y.B."/>
            <person name="Tsai W.C."/>
            <person name="Van de Peer Y."/>
            <person name="Liu Z.J."/>
        </authorList>
    </citation>
    <scope>NUCLEOTIDE SEQUENCE [LARGE SCALE GENOMIC DNA]</scope>
    <source>
        <strain evidence="8">cv. Shenzhen</strain>
        <tissue evidence="7">Stem</tissue>
    </source>
</reference>
<dbReference type="GO" id="GO:0005737">
    <property type="term" value="C:cytoplasm"/>
    <property type="evidence" value="ECO:0007669"/>
    <property type="project" value="UniProtKB-SubCell"/>
</dbReference>
<protein>
    <submittedName>
        <fullName evidence="7">MFP1 attachment factor 1</fullName>
    </submittedName>
</protein>
<feature type="compositionally biased region" description="Low complexity" evidence="5">
    <location>
        <begin position="102"/>
        <end position="113"/>
    </location>
</feature>
<dbReference type="PANTHER" id="PTHR34362">
    <property type="entry name" value="WPP DOMAIN-CONTAINING PROTEIN 1-RELATED"/>
    <property type="match status" value="1"/>
</dbReference>
<dbReference type="OrthoDB" id="1927559at2759"/>
<evidence type="ECO:0000256" key="5">
    <source>
        <dbReference type="SAM" id="MobiDB-lite"/>
    </source>
</evidence>
<evidence type="ECO:0000313" key="7">
    <source>
        <dbReference type="EMBL" id="PKA59857.1"/>
    </source>
</evidence>
<dbReference type="Pfam" id="PF13943">
    <property type="entry name" value="WPP"/>
    <property type="match status" value="1"/>
</dbReference>
<evidence type="ECO:0000256" key="4">
    <source>
        <dbReference type="ARBA" id="ARBA00023242"/>
    </source>
</evidence>
<feature type="region of interest" description="Disordered" evidence="5">
    <location>
        <begin position="1"/>
        <end position="47"/>
    </location>
</feature>
<dbReference type="GO" id="GO:0000278">
    <property type="term" value="P:mitotic cell cycle"/>
    <property type="evidence" value="ECO:0007669"/>
    <property type="project" value="InterPro"/>
</dbReference>
<dbReference type="STRING" id="1088818.A0A2I0AWD1"/>
<dbReference type="AlphaFoldDB" id="A0A2I0AWD1"/>